<dbReference type="InterPro" id="IPR024593">
    <property type="entry name" value="DUF3444"/>
</dbReference>
<feature type="domain" description="DUF3444" evidence="2">
    <location>
        <begin position="568"/>
        <end position="752"/>
    </location>
</feature>
<comment type="caution">
    <text evidence="3">The sequence shown here is derived from an EMBL/GenBank/DDBJ whole genome shotgun (WGS) entry which is preliminary data.</text>
</comment>
<gene>
    <name evidence="3" type="ORF">SLEP1_g57037</name>
</gene>
<evidence type="ECO:0000259" key="2">
    <source>
        <dbReference type="Pfam" id="PF11926"/>
    </source>
</evidence>
<dbReference type="AlphaFoldDB" id="A0AAV5MLC1"/>
<evidence type="ECO:0000313" key="3">
    <source>
        <dbReference type="EMBL" id="GKV50327.1"/>
    </source>
</evidence>
<dbReference type="PANTHER" id="PTHR47374:SF10">
    <property type="entry name" value="HEAT SHOCK N-TERMINAL DOMAIN-CONTAINING PROTEIN, PUTATIVE-RELATED"/>
    <property type="match status" value="1"/>
</dbReference>
<dbReference type="PANTHER" id="PTHR47374">
    <property type="entry name" value="ENDOSOME ANTIGEN-LIKE PROTEIN, PUTATIVE (DUF3444)-RELATED"/>
    <property type="match status" value="1"/>
</dbReference>
<feature type="domain" description="DUF3444" evidence="2">
    <location>
        <begin position="309"/>
        <end position="514"/>
    </location>
</feature>
<reference evidence="3 4" key="1">
    <citation type="journal article" date="2021" name="Commun. Biol.">
        <title>The genome of Shorea leprosula (Dipterocarpaceae) highlights the ecological relevance of drought in aseasonal tropical rainforests.</title>
        <authorList>
            <person name="Ng K.K.S."/>
            <person name="Kobayashi M.J."/>
            <person name="Fawcett J.A."/>
            <person name="Hatakeyama M."/>
            <person name="Paape T."/>
            <person name="Ng C.H."/>
            <person name="Ang C.C."/>
            <person name="Tnah L.H."/>
            <person name="Lee C.T."/>
            <person name="Nishiyama T."/>
            <person name="Sese J."/>
            <person name="O'Brien M.J."/>
            <person name="Copetti D."/>
            <person name="Mohd Noor M.I."/>
            <person name="Ong R.C."/>
            <person name="Putra M."/>
            <person name="Sireger I.Z."/>
            <person name="Indrioko S."/>
            <person name="Kosugi Y."/>
            <person name="Izuno A."/>
            <person name="Isagi Y."/>
            <person name="Lee S.L."/>
            <person name="Shimizu K.K."/>
        </authorList>
    </citation>
    <scope>NUCLEOTIDE SEQUENCE [LARGE SCALE GENOMIC DNA]</scope>
    <source>
        <strain evidence="3">214</strain>
    </source>
</reference>
<name>A0AAV5MLC1_9ROSI</name>
<sequence length="774" mass="88198">MNQNVLKAVQATRVAEKMMSRNDYSGARDHLLKAQELFPEIEKINSMLTVCDILSKRVAEKIMIHQDYAGARENLLKVRELFPGIEKINSMLTVCDILSSVSVQVGGGTDYYQILQLTPASTLDDIRCQHQKLYSVLQSIRSTFPGTELALKLIEDALVTLSGKKTPEFDSKRSEGFEDCNAFKVQESLHQSTSDKKIVTSAQNSSKYRGDSYRSISNGNKRTEEMSSKSIENPSRKRLNFEDDDNRNNKAVIKEPSKSSADNLISTGRTTLIADLDVSSNRTDLCIASQSTFMEGNASLPKDLVKKRRNQDFYNFENDRKPDHVKAGQIWATYYKANLQHSYCYARIDMKSKLSISVTWLKPIPVTPSERRWCDAGLPVACGLFELNLEMKDEIRWPMVSFYKCSWIQGITGEQFDIYPKRGEIWALYKDWRGLDDWISNLNAAKGHRLLVVEIISEFSKYSGADVACMAKVNGFNSIFARQTIEGNPVTFHISPSDFYGFSHLIPAYRFSGGEIENVVRGMFELDQMALPDDMIQDIANQKAPINIESISASMKPENRLLTPVLPQQQFETGQVWAIYCGKDCMPHKYVRIDDRISESQVRVMLLEPLMGLEHEIQWEKQNLPITCGVFEVSGTSVNVQVSLFSYLVQYQQSPCGNFYRICPLKGEIWAMYKNWDIRWKQHDHESYQTQIVEVVSDYSERDGVSIARLGEVKGCLTFFQRLQYDGFDLTQVVCREDMLSFSHRIPAFRVPGIGEYGIPENSWHLEPDALPPK</sequence>
<feature type="region of interest" description="Disordered" evidence="1">
    <location>
        <begin position="194"/>
        <end position="250"/>
    </location>
</feature>
<evidence type="ECO:0000256" key="1">
    <source>
        <dbReference type="SAM" id="MobiDB-lite"/>
    </source>
</evidence>
<dbReference type="EMBL" id="BPVZ01000357">
    <property type="protein sequence ID" value="GKV50327.1"/>
    <property type="molecule type" value="Genomic_DNA"/>
</dbReference>
<protein>
    <recommendedName>
        <fullName evidence="2">DUF3444 domain-containing protein</fullName>
    </recommendedName>
</protein>
<proteinExistence type="predicted"/>
<organism evidence="3 4">
    <name type="scientific">Rubroshorea leprosula</name>
    <dbReference type="NCBI Taxonomy" id="152421"/>
    <lineage>
        <taxon>Eukaryota</taxon>
        <taxon>Viridiplantae</taxon>
        <taxon>Streptophyta</taxon>
        <taxon>Embryophyta</taxon>
        <taxon>Tracheophyta</taxon>
        <taxon>Spermatophyta</taxon>
        <taxon>Magnoliopsida</taxon>
        <taxon>eudicotyledons</taxon>
        <taxon>Gunneridae</taxon>
        <taxon>Pentapetalae</taxon>
        <taxon>rosids</taxon>
        <taxon>malvids</taxon>
        <taxon>Malvales</taxon>
        <taxon>Dipterocarpaceae</taxon>
        <taxon>Rubroshorea</taxon>
    </lineage>
</organism>
<dbReference type="Pfam" id="PF11926">
    <property type="entry name" value="DUF3444"/>
    <property type="match status" value="2"/>
</dbReference>
<keyword evidence="4" id="KW-1185">Reference proteome</keyword>
<accession>A0AAV5MLC1</accession>
<evidence type="ECO:0000313" key="4">
    <source>
        <dbReference type="Proteomes" id="UP001054252"/>
    </source>
</evidence>
<dbReference type="Proteomes" id="UP001054252">
    <property type="component" value="Unassembled WGS sequence"/>
</dbReference>